<keyword evidence="2" id="KW-1185">Reference proteome</keyword>
<dbReference type="OrthoDB" id="583587at2"/>
<organism evidence="1 2">
    <name type="scientific">Piscinibacter sakaiensis</name>
    <name type="common">Ideonella sakaiensis</name>
    <dbReference type="NCBI Taxonomy" id="1547922"/>
    <lineage>
        <taxon>Bacteria</taxon>
        <taxon>Pseudomonadati</taxon>
        <taxon>Pseudomonadota</taxon>
        <taxon>Betaproteobacteria</taxon>
        <taxon>Burkholderiales</taxon>
        <taxon>Sphaerotilaceae</taxon>
        <taxon>Piscinibacter</taxon>
    </lineage>
</organism>
<protein>
    <submittedName>
        <fullName evidence="1">Uncharacterized protein</fullName>
    </submittedName>
</protein>
<sequence>MVTHDCDIAAPEEREPQVEVIIGRRIEQLGADTNAKTARRLHLVFEVGENEVAVELLAASKTQLPKQAVLGRPPLSNWVLAPDSLVTLQHWLAARYRRAAFADEFEARLKAKPGQLERKIAKALGPAGLHVLAVLFDVDEGAEVVRTAPDDVYRLRITLLYDSTKDEPAAFSAAQKAAATIEDAFESAFFDGVRWTQIQLLSCDAVSDSVMTVAESRLLKRWRLDHVSLADEPHQPMLDAG</sequence>
<accession>A0A0K8P4C8</accession>
<evidence type="ECO:0000313" key="1">
    <source>
        <dbReference type="EMBL" id="GAP37404.1"/>
    </source>
</evidence>
<dbReference type="AlphaFoldDB" id="A0A0K8P4C8"/>
<proteinExistence type="predicted"/>
<dbReference type="EMBL" id="BBYR01000046">
    <property type="protein sequence ID" value="GAP37404.1"/>
    <property type="molecule type" value="Genomic_DNA"/>
</dbReference>
<name>A0A0K8P4C8_PISS1</name>
<comment type="caution">
    <text evidence="1">The sequence shown here is derived from an EMBL/GenBank/DDBJ whole genome shotgun (WGS) entry which is preliminary data.</text>
</comment>
<reference evidence="1 2" key="2">
    <citation type="journal article" date="2016" name="Science">
        <title>A bacterium that degrades and assimilates poly(ethylene terephthalate).</title>
        <authorList>
            <person name="Yoshida S."/>
            <person name="Hiraga K."/>
            <person name="Takehana T."/>
            <person name="Taniguchi I."/>
            <person name="Yamaji H."/>
            <person name="Maeda Y."/>
            <person name="Toyohara K."/>
            <person name="Miyamoto K."/>
            <person name="Kimura Y."/>
            <person name="Oda K."/>
        </authorList>
    </citation>
    <scope>NUCLEOTIDE SEQUENCE [LARGE SCALE GENOMIC DNA]</scope>
    <source>
        <strain evidence="2">NBRC 110686 / TISTR 2288 / 201-F6</strain>
    </source>
</reference>
<dbReference type="RefSeq" id="WP_054021346.1">
    <property type="nucleotide sequence ID" value="NZ_BBYR01000046.1"/>
</dbReference>
<reference evidence="2" key="1">
    <citation type="submission" date="2015-07" db="EMBL/GenBank/DDBJ databases">
        <title>Discovery of a poly(ethylene terephthalate assimilation.</title>
        <authorList>
            <person name="Yoshida S."/>
            <person name="Hiraga K."/>
            <person name="Takehana T."/>
            <person name="Taniguchi I."/>
            <person name="Yamaji H."/>
            <person name="Maeda Y."/>
            <person name="Toyohara K."/>
            <person name="Miyamoto K."/>
            <person name="Kimura Y."/>
            <person name="Oda K."/>
        </authorList>
    </citation>
    <scope>NUCLEOTIDE SEQUENCE [LARGE SCALE GENOMIC DNA]</scope>
    <source>
        <strain evidence="2">NBRC 110686 / TISTR 2288 / 201-F6</strain>
    </source>
</reference>
<gene>
    <name evidence="1" type="ORF">ISF6_3259</name>
</gene>
<evidence type="ECO:0000313" key="2">
    <source>
        <dbReference type="Proteomes" id="UP000037660"/>
    </source>
</evidence>
<dbReference type="Proteomes" id="UP000037660">
    <property type="component" value="Unassembled WGS sequence"/>
</dbReference>